<comment type="caution">
    <text evidence="1">The sequence shown here is derived from an EMBL/GenBank/DDBJ whole genome shotgun (WGS) entry which is preliminary data.</text>
</comment>
<sequence>MRNSPGLMRAIAYLLTVTTTLMPLHGVAQESPEVDSQDFLSQLGREGQNLGMELGNEAKNTPAKVQNGQITIPTMDENGNLQYQGGTQFSVQSLYPGSNPSNASVQNEYFSDGVAPDLDQLQGIYDSEEGMGETGSEAKDSLWEDAYSDTPSISGAAYKVLVDSSNQSRPDFSSDPMLGLTNATYENIDVIAEGFGDCSAETTFDEITMSVHNPEYETCDRVTDKSATCEVIHDYEAAVVKHHDGPYNISPCDGAGGGCSDVWIGKVGDNYWSGSCSIYEEFTEIKVVNPAAITQATLIRAKWDDYMQIWIGEPGEEVKVWSGPTNNFPPETAGKCELSTSWDQNPNLDLTSYFRNTPEDSVIRFKIRVSVSGEGEGFGKIRIKYDPSKAIIKDEWSPDSCIESATGVVDGFAEGSLTCVDDPRDAEGCTYTNGIKICEDSLKPSPIPGIPNLCKKVAVDADFDFYKGDMECYTDVNGEEQCPVNEGGNLNTCQQYEENPQCGFISSECVDGAQGNSGVCYVKEETWDCGSSVDIDTIEKKTEYQCGGAIRCMGDDCLDPTQSTDQTANFAKASALLNAAQFMTQDMSCTGQDDDGNATGEENVTCTAFGGEAGECKIAVGGVSDCCEKPSNVSMADYLMMIRQVPKLDGAVLALEDTNVIKSSYQTLRDPVMNAWTEVSQPFTNYMDNISGAVEEIWSPIEELKNQLIEKLKEQAKGMLQDVMGNLAQDGATEAAATATADRAAEEAMTEMANQAASMLGAAMTVYTVYVVAVAVIQMVYACEQEELEMNTKRATDSCTYVGSYCKEEVLGACIEKRKAYCCFNSPLSRIIQEQVRPQFGQDFGTPKNPSCGGIPFEQIAQINWDEVNLDEWLAILQQNGQFPSGANLSMDALTGSGSVFNVDGDRLPADQRAMDRVDDIDVDAKRREAMDKIEVNPGGPGS</sequence>
<dbReference type="RefSeq" id="WP_076723579.1">
    <property type="nucleotide sequence ID" value="NZ_MSCW01000004.1"/>
</dbReference>
<dbReference type="Proteomes" id="UP000189339">
    <property type="component" value="Unassembled WGS sequence"/>
</dbReference>
<dbReference type="Pfam" id="PF06986">
    <property type="entry name" value="F_T4SS_TraN"/>
    <property type="match status" value="2"/>
</dbReference>
<accession>A0A1V2DW45</accession>
<name>A0A1V2DW45_9GAMM</name>
<dbReference type="OrthoDB" id="5297981at2"/>
<keyword evidence="2" id="KW-1185">Reference proteome</keyword>
<protein>
    <submittedName>
        <fullName evidence="1">Conjugal transfer protein TraN</fullName>
    </submittedName>
</protein>
<dbReference type="EMBL" id="MSCW01000004">
    <property type="protein sequence ID" value="ONF44491.1"/>
    <property type="molecule type" value="Genomic_DNA"/>
</dbReference>
<dbReference type="STRING" id="135739.BTO32_05780"/>
<evidence type="ECO:0000313" key="1">
    <source>
        <dbReference type="EMBL" id="ONF44491.1"/>
    </source>
</evidence>
<reference evidence="1 2" key="1">
    <citation type="submission" date="2016-12" db="EMBL/GenBank/DDBJ databases">
        <title>Marinobacter lutaoensis whole genome sequencing.</title>
        <authorList>
            <person name="Verma A."/>
            <person name="Krishnamurthi S."/>
        </authorList>
    </citation>
    <scope>NUCLEOTIDE SEQUENCE [LARGE SCALE GENOMIC DNA]</scope>
    <source>
        <strain evidence="1 2">T5054</strain>
    </source>
</reference>
<gene>
    <name evidence="1" type="ORF">BTO32_05780</name>
</gene>
<proteinExistence type="predicted"/>
<dbReference type="InterPro" id="IPR014121">
    <property type="entry name" value="TraN_Ftype"/>
</dbReference>
<dbReference type="NCBIfam" id="NF011458">
    <property type="entry name" value="PRK14876.1"/>
    <property type="match status" value="1"/>
</dbReference>
<evidence type="ECO:0000313" key="2">
    <source>
        <dbReference type="Proteomes" id="UP000189339"/>
    </source>
</evidence>
<organism evidence="1 2">
    <name type="scientific">Marinobacter lutaoensis</name>
    <dbReference type="NCBI Taxonomy" id="135739"/>
    <lineage>
        <taxon>Bacteria</taxon>
        <taxon>Pseudomonadati</taxon>
        <taxon>Pseudomonadota</taxon>
        <taxon>Gammaproteobacteria</taxon>
        <taxon>Pseudomonadales</taxon>
        <taxon>Marinobacteraceae</taxon>
        <taxon>Marinobacter</taxon>
    </lineage>
</organism>
<dbReference type="AlphaFoldDB" id="A0A1V2DW45"/>